<keyword evidence="10" id="KW-1185">Reference proteome</keyword>
<dbReference type="InterPro" id="IPR023415">
    <property type="entry name" value="LDLR_class-A_CS"/>
</dbReference>
<dbReference type="PROSITE" id="PS50060">
    <property type="entry name" value="MAM_2"/>
    <property type="match status" value="9"/>
</dbReference>
<dbReference type="InterPro" id="IPR000998">
    <property type="entry name" value="MAM_dom"/>
</dbReference>
<feature type="disulfide bond" evidence="4">
    <location>
        <begin position="798"/>
        <end position="816"/>
    </location>
</feature>
<feature type="signal peptide" evidence="6">
    <location>
        <begin position="1"/>
        <end position="19"/>
    </location>
</feature>
<feature type="disulfide bond" evidence="4">
    <location>
        <begin position="1670"/>
        <end position="1688"/>
    </location>
</feature>
<feature type="disulfide bond" evidence="4">
    <location>
        <begin position="1252"/>
        <end position="1267"/>
    </location>
</feature>
<evidence type="ECO:0000256" key="6">
    <source>
        <dbReference type="SAM" id="SignalP"/>
    </source>
</evidence>
<feature type="domain" description="MAM" evidence="8">
    <location>
        <begin position="1906"/>
        <end position="2070"/>
    </location>
</feature>
<feature type="chain" id="PRO_5039393922" description="MAM and LDL-receptor class A domain-containing protein 1" evidence="6">
    <location>
        <begin position="20"/>
        <end position="2369"/>
    </location>
</feature>
<feature type="domain" description="MAM" evidence="8">
    <location>
        <begin position="458"/>
        <end position="620"/>
    </location>
</feature>
<dbReference type="PROSITE" id="PS01209">
    <property type="entry name" value="LDLRA_1"/>
    <property type="match status" value="9"/>
</dbReference>
<dbReference type="Gene3D" id="2.10.25.10">
    <property type="entry name" value="Laminin"/>
    <property type="match status" value="1"/>
</dbReference>
<protein>
    <recommendedName>
        <fullName evidence="11">MAM and LDL-receptor class A domain-containing protein 1</fullName>
    </recommendedName>
</protein>
<comment type="caution">
    <text evidence="3">Lacks conserved residue(s) required for the propagation of feature annotation.</text>
</comment>
<dbReference type="SUPFAM" id="SSF57196">
    <property type="entry name" value="EGF/Laminin"/>
    <property type="match status" value="1"/>
</dbReference>
<feature type="domain" description="MAM" evidence="8">
    <location>
        <begin position="259"/>
        <end position="411"/>
    </location>
</feature>
<reference evidence="9" key="1">
    <citation type="submission" date="2021-01" db="EMBL/GenBank/DDBJ databases">
        <title>A chromosome-scale assembly of European eel, Anguilla anguilla.</title>
        <authorList>
            <person name="Henkel C."/>
            <person name="Jong-Raadsen S.A."/>
            <person name="Dufour S."/>
            <person name="Weltzien F.-A."/>
            <person name="Palstra A.P."/>
            <person name="Pelster B."/>
            <person name="Spaink H.P."/>
            <person name="Van Den Thillart G.E."/>
            <person name="Jansen H."/>
            <person name="Zahm M."/>
            <person name="Klopp C."/>
            <person name="Cedric C."/>
            <person name="Louis A."/>
            <person name="Berthelot C."/>
            <person name="Parey E."/>
            <person name="Roest Crollius H."/>
            <person name="Montfort J."/>
            <person name="Robinson-Rechavi M."/>
            <person name="Bucao C."/>
            <person name="Bouchez O."/>
            <person name="Gislard M."/>
            <person name="Lluch J."/>
            <person name="Milhes M."/>
            <person name="Lampietro C."/>
            <person name="Lopez Roques C."/>
            <person name="Donnadieu C."/>
            <person name="Braasch I."/>
            <person name="Desvignes T."/>
            <person name="Postlethwait J."/>
            <person name="Bobe J."/>
            <person name="Guiguen Y."/>
            <person name="Dirks R."/>
        </authorList>
    </citation>
    <scope>NUCLEOTIDE SEQUENCE</scope>
    <source>
        <strain evidence="9">Tag_6206</strain>
        <tissue evidence="9">Liver</tissue>
    </source>
</reference>
<feature type="disulfide bond" evidence="4">
    <location>
        <begin position="1883"/>
        <end position="1898"/>
    </location>
</feature>
<evidence type="ECO:0000313" key="10">
    <source>
        <dbReference type="Proteomes" id="UP001044222"/>
    </source>
</evidence>
<dbReference type="PANTHER" id="PTHR23282:SF140">
    <property type="entry name" value="MAM AND LDL-RECEPTOR CLASS A DOMAIN-CONTAINING PROTEIN 1"/>
    <property type="match status" value="1"/>
</dbReference>
<feature type="domain" description="MAM" evidence="8">
    <location>
        <begin position="1270"/>
        <end position="1437"/>
    </location>
</feature>
<feature type="disulfide bond" evidence="4">
    <location>
        <begin position="1452"/>
        <end position="1470"/>
    </location>
</feature>
<feature type="disulfide bond" evidence="4">
    <location>
        <begin position="2130"/>
        <end position="2142"/>
    </location>
</feature>
<dbReference type="GO" id="GO:0046373">
    <property type="term" value="P:L-arabinose metabolic process"/>
    <property type="evidence" value="ECO:0007669"/>
    <property type="project" value="InterPro"/>
</dbReference>
<dbReference type="SUPFAM" id="SSF57424">
    <property type="entry name" value="LDL receptor-like module"/>
    <property type="match status" value="9"/>
</dbReference>
<dbReference type="PROSITE" id="PS50068">
    <property type="entry name" value="LDLRA_2"/>
    <property type="match status" value="10"/>
</dbReference>
<dbReference type="SUPFAM" id="SSF110221">
    <property type="entry name" value="AbfB domain"/>
    <property type="match status" value="1"/>
</dbReference>
<dbReference type="PROSITE" id="PS00022">
    <property type="entry name" value="EGF_1"/>
    <property type="match status" value="1"/>
</dbReference>
<feature type="disulfide bond" evidence="4">
    <location>
        <begin position="791"/>
        <end position="803"/>
    </location>
</feature>
<dbReference type="InterPro" id="IPR000742">
    <property type="entry name" value="EGF"/>
</dbReference>
<feature type="domain" description="MAM" evidence="8">
    <location>
        <begin position="1038"/>
        <end position="1205"/>
    </location>
</feature>
<keyword evidence="5" id="KW-0812">Transmembrane</keyword>
<dbReference type="Proteomes" id="UP001044222">
    <property type="component" value="Unassembled WGS sequence"/>
</dbReference>
<dbReference type="SMART" id="SM00181">
    <property type="entry name" value="EGF"/>
    <property type="match status" value="1"/>
</dbReference>
<organism evidence="9 10">
    <name type="scientific">Anguilla anguilla</name>
    <name type="common">European freshwater eel</name>
    <name type="synonym">Muraena anguilla</name>
    <dbReference type="NCBI Taxonomy" id="7936"/>
    <lineage>
        <taxon>Eukaryota</taxon>
        <taxon>Metazoa</taxon>
        <taxon>Chordata</taxon>
        <taxon>Craniata</taxon>
        <taxon>Vertebrata</taxon>
        <taxon>Euteleostomi</taxon>
        <taxon>Actinopterygii</taxon>
        <taxon>Neopterygii</taxon>
        <taxon>Teleostei</taxon>
        <taxon>Anguilliformes</taxon>
        <taxon>Anguillidae</taxon>
        <taxon>Anguilla</taxon>
    </lineage>
</organism>
<evidence type="ECO:0000256" key="5">
    <source>
        <dbReference type="SAM" id="Phobius"/>
    </source>
</evidence>
<dbReference type="SMART" id="SM00192">
    <property type="entry name" value="LDLa"/>
    <property type="match status" value="12"/>
</dbReference>
<dbReference type="Gene3D" id="2.60.120.200">
    <property type="match status" value="9"/>
</dbReference>
<keyword evidence="5" id="KW-1133">Transmembrane helix</keyword>
<dbReference type="GO" id="GO:0016020">
    <property type="term" value="C:membrane"/>
    <property type="evidence" value="ECO:0007669"/>
    <property type="project" value="InterPro"/>
</dbReference>
<feature type="disulfide bond" evidence="3">
    <location>
        <begin position="2230"/>
        <end position="2239"/>
    </location>
</feature>
<dbReference type="InterPro" id="IPR002172">
    <property type="entry name" value="LDrepeatLR_classA_rpt"/>
</dbReference>
<keyword evidence="2 3" id="KW-1015">Disulfide bond</keyword>
<keyword evidence="1" id="KW-0677">Repeat</keyword>
<feature type="transmembrane region" description="Helical" evidence="5">
    <location>
        <begin position="2263"/>
        <end position="2285"/>
    </location>
</feature>
<proteinExistence type="predicted"/>
<dbReference type="FunFam" id="2.60.120.200:FF:000182">
    <property type="entry name" value="MAM and LDL-receptor class A domain-containing protein 1"/>
    <property type="match status" value="1"/>
</dbReference>
<name>A0A9D3MJX2_ANGAN</name>
<feature type="disulfide bond" evidence="4">
    <location>
        <begin position="2149"/>
        <end position="2164"/>
    </location>
</feature>
<comment type="caution">
    <text evidence="9">The sequence shown here is derived from an EMBL/GenBank/DDBJ whole genome shotgun (WGS) entry which is preliminary data.</text>
</comment>
<feature type="domain" description="MAM" evidence="8">
    <location>
        <begin position="60"/>
        <end position="215"/>
    </location>
</feature>
<dbReference type="InterPro" id="IPR013320">
    <property type="entry name" value="ConA-like_dom_sf"/>
</dbReference>
<dbReference type="Gene3D" id="2.80.10.50">
    <property type="match status" value="1"/>
</dbReference>
<dbReference type="EMBL" id="JAFIRN010000004">
    <property type="protein sequence ID" value="KAG5850294.1"/>
    <property type="molecule type" value="Genomic_DNA"/>
</dbReference>
<feature type="disulfide bond" evidence="4">
    <location>
        <begin position="2101"/>
        <end position="2116"/>
    </location>
</feature>
<feature type="disulfide bond" evidence="4">
    <location>
        <begin position="1663"/>
        <end position="1675"/>
    </location>
</feature>
<keyword evidence="6" id="KW-0732">Signal</keyword>
<evidence type="ECO:0000256" key="2">
    <source>
        <dbReference type="ARBA" id="ARBA00023157"/>
    </source>
</evidence>
<dbReference type="PROSITE" id="PS50026">
    <property type="entry name" value="EGF_3"/>
    <property type="match status" value="1"/>
</dbReference>
<dbReference type="CDD" id="cd00112">
    <property type="entry name" value="LDLa"/>
    <property type="match status" value="10"/>
</dbReference>
<feature type="disulfide bond" evidence="4">
    <location>
        <begin position="2137"/>
        <end position="2155"/>
    </location>
</feature>
<dbReference type="SUPFAM" id="SSF49899">
    <property type="entry name" value="Concanavalin A-like lectins/glucanases"/>
    <property type="match status" value="9"/>
</dbReference>
<feature type="domain" description="MAM" evidence="8">
    <location>
        <begin position="1699"/>
        <end position="1855"/>
    </location>
</feature>
<evidence type="ECO:0000313" key="9">
    <source>
        <dbReference type="EMBL" id="KAG5850294.1"/>
    </source>
</evidence>
<feature type="disulfide bond" evidence="4">
    <location>
        <begin position="29"/>
        <end position="47"/>
    </location>
</feature>
<dbReference type="Pfam" id="PF00629">
    <property type="entry name" value="MAM"/>
    <property type="match status" value="9"/>
</dbReference>
<feature type="disulfide bond" evidence="4">
    <location>
        <begin position="1871"/>
        <end position="1889"/>
    </location>
</feature>
<dbReference type="SMART" id="SM00137">
    <property type="entry name" value="MAM"/>
    <property type="match status" value="9"/>
</dbReference>
<gene>
    <name evidence="9" type="ORF">ANANG_G00080690</name>
</gene>
<evidence type="ECO:0008006" key="11">
    <source>
        <dbReference type="Google" id="ProtNLM"/>
    </source>
</evidence>
<feature type="disulfide bond" evidence="4">
    <location>
        <begin position="425"/>
        <end position="443"/>
    </location>
</feature>
<dbReference type="PROSITE" id="PS01186">
    <property type="entry name" value="EGF_2"/>
    <property type="match status" value="1"/>
</dbReference>
<evidence type="ECO:0000256" key="4">
    <source>
        <dbReference type="PROSITE-ProRule" id="PRU00124"/>
    </source>
</evidence>
<feature type="disulfide bond" evidence="4">
    <location>
        <begin position="1019"/>
        <end position="1034"/>
    </location>
</feature>
<feature type="disulfide bond" evidence="4">
    <location>
        <begin position="1445"/>
        <end position="1457"/>
    </location>
</feature>
<evidence type="ECO:0000256" key="3">
    <source>
        <dbReference type="PROSITE-ProRule" id="PRU00076"/>
    </source>
</evidence>
<feature type="domain" description="MAM" evidence="8">
    <location>
        <begin position="1486"/>
        <end position="1645"/>
    </location>
</feature>
<keyword evidence="3" id="KW-0245">EGF-like domain</keyword>
<feature type="disulfide bond" evidence="4">
    <location>
        <begin position="1682"/>
        <end position="1697"/>
    </location>
</feature>
<feature type="disulfide bond" evidence="4">
    <location>
        <begin position="810"/>
        <end position="825"/>
    </location>
</feature>
<dbReference type="InterPro" id="IPR036055">
    <property type="entry name" value="LDL_receptor-like_sf"/>
</dbReference>
<dbReference type="CDD" id="cd06263">
    <property type="entry name" value="MAM"/>
    <property type="match status" value="9"/>
</dbReference>
<feature type="disulfide bond" evidence="4">
    <location>
        <begin position="418"/>
        <end position="430"/>
    </location>
</feature>
<dbReference type="PRINTS" id="PR00261">
    <property type="entry name" value="LDLRECEPTOR"/>
</dbReference>
<dbReference type="InterPro" id="IPR036195">
    <property type="entry name" value="AbfB_ABD_sf"/>
</dbReference>
<dbReference type="Gene3D" id="4.10.400.10">
    <property type="entry name" value="Low-density Lipoprotein Receptor"/>
    <property type="match status" value="10"/>
</dbReference>
<feature type="domain" description="EGF-like" evidence="7">
    <location>
        <begin position="2206"/>
        <end position="2240"/>
    </location>
</feature>
<dbReference type="PANTHER" id="PTHR23282">
    <property type="entry name" value="APICAL ENDOSOMAL GLYCOPROTEIN PRECURSOR"/>
    <property type="match status" value="1"/>
</dbReference>
<evidence type="ECO:0000259" key="7">
    <source>
        <dbReference type="PROSITE" id="PS50026"/>
    </source>
</evidence>
<feature type="disulfide bond" evidence="4">
    <location>
        <begin position="22"/>
        <end position="34"/>
    </location>
</feature>
<evidence type="ECO:0000259" key="8">
    <source>
        <dbReference type="PROSITE" id="PS50060"/>
    </source>
</evidence>
<feature type="domain" description="MAM" evidence="8">
    <location>
        <begin position="827"/>
        <end position="991"/>
    </location>
</feature>
<sequence length="2369" mass="261347">MACRFQLLWVLCLLVHAGARSCTSGDFRCPGASCVPADNMCDFTDQCGDGSDEKDCSGFERCDFERDLCGMSLCGDNPATWTRVTGLTNTGPTQDHTGSCTGHYLSLSVQNERRSLAALRSAVFLPTNSCQMTFYHHFGKITGTLRVLTQTHLNGNYTHVWTRTLPEQDPWQRSVLVFNSTHNFQVIIQGEIFNTSDPSEGLAIDDVSFGDGCDASSDSTLPCTEGFKMCNGKCILTNKFCNFIHDCLPDLVDESGCPMTCDFESGLCGWSTVGTDSGWKWVKAEDAVLNGSAPSQDHSNRSSQGHYLWVGGEGAGSAVLRSSVHRSTASSCTLRFHYSLQGNGTLRAWLRTGLENQMVFHTEKETENEWMEGEIPLLIGLEEFQIAFEGHVVGDGGFLALDSFLFSDCGEALVPGVCPEGTWACGNESCVPRSALCDFQPDCRRGTDEDPLLCSSYTTCDFESDWCGWEQLNSGNANWSRVNYPESPGADHTIGTGNGSFAFISTSIQPEQTIVAQLTSPALRKAQEQSLPCQLRFWYRLSGQAELVLFTRTALGGDLRKCTIINEPTINAGWERAEVNIDPVALESGIPFQVLFQASLHAAHAMVALDDISLMPECHPANTTPPETSTDITDYGPVMLLSGGSLSHSLGLTVDGNRLAKVSHVTDDPSAVFRLVSPGLYQGLVGSVSLLWAVNSSFYLAHPPSGPRGLFVEEIPGHGADSVRASFWPHRDKWLPGFTALEAIGVPGHYIHRLDRNVSVAKDDGSQDFRERASWRIIQANMSMTSPAPQCPPLSFRCRNGECIDRSKMCDFTPHCSAGEDEADCPAHCDFERDSCGWYEFAEGDGFDWYRSSAAEVPVEFQRQSPPQDHTTNTTEGHFMFVLKNRSNLAQKAYLRGPKFQQSASGCMVTFWHYNYGLSVGAADMYLRIDGVENVTVVWRTLYNQGSSWHPVTVQLGRIARPFQFSLVKLSLGMFDGVSALDDITFHNCSLPPPVAQCDSHDRFHCKRSRACIDRQLVCDLVDDCGDGSDEEGCSPELMCNFEEGLCNWMQDKLDDVFDWTRIRGPTPTLNTGPWKDHTLGNVNGHYLFIEASVPQQFRDTALLVSRGFQPTANRGQGSRPCTFRFHYHMFGKHIFSLAVYLRTTAGGRGQLLWVRWGEQGNLWHRKTLYLSSIRPFQVLVEGTVGDDFNGDIAIDDLSFLDCIPYDGDLPSEVPTTPPGTVTTTTVRPNSCSEGELVCDVTGDCVDRQKSCDFRHDCSAGTDELYCVNEVCDFEGGNTCGWYQSWPSTVRSIHSFSWLSGQGKSIHHGEEFHRPATDHTHGTPEGWYMYADSSNGGYGHITDLLTPVISATGPRCTLVFWYHMSGFTVGTLQVLGKFENVTHELWSQTGSQGSRWKRGEVFLGIRHNFQMILRAKRGISYMGDVVLDDVSFQNCMPLLVPDRPCRTDEYACANKYCIPKDHLCDFINDCGDWSDENPYICRGFNSQCNFEFDLCSWRQCRQDNFDWLIKAGSTPTGGTGPSTDHTLRDPSGHYIYLESSFPQSAGDVARISGPTFSWRSRECKMVFYLHMSGDGVGTLSVFRASGTQHLLMLNLTGDQGNYWQRREVDLAAPEDFQVMFEGSIGKGNRGDICLDDITFSPGCLLSSSPVPMEPTLPPTSGYCSYGFLECGNGKCFRPEQSCDFVDDCGDGTDERDCGTSCTFERGRCGWKSSLADNFDWTLGLGSIQSFRPHADHTLENEEGHFVYLEATPVGLKGDKAHMRSSVWKESSVTCKLTFWYYISSKATGAIRLLVKVDSGLTEVWKKSGDQGERWNKAEVPLRKMRNFQLIFEGIRAQDVSGGAAVDDIEYSNCAPSSELPASCPAATDFVCRNGDCIESHLMCDSKADCADESDEIDCSHILDLPGACSFSTPESWEDTCQLAQDHSDDFDWRIGWTRVTPGTGPLSDHSPDGRGNFLYVYSAVQREGDIATFATKTPLPASIGVCHLRFWYYMYGSARMGTLKVYTVGESGTPLLMWAINGNRGDRWNYANVILSSGGAFRVAFQAEVGGDMRTDIALDDISFSTECSVGGPVTPETPTCGADSFQCLHSFQCIPQSWWCDGEVDCRDLSDEELCPSRVPGTLPPQGHCGEQQYQCSDGICLPSLLRCDGVPDCAGGEDEFSCPLQQCIDGALVCEEKTSCIAPEQRCNGFIDCYPFEPDESSCLECPAGYCMNEGVCLVEEWGPFCRCVPGWRGNRCHLKEKPSPPVPPPGPGDIGQESPYIGLGAGLVFLVLGMVVAVFAVFRRKCSSAKSEEMNCGVMDNPVFDLFDQRAEFPSIEKVPGTSISVYPWKTEMEGLDMRNSKLSFSNPLYQSHTGEEGLDSRSSVA</sequence>
<dbReference type="GO" id="GO:0046556">
    <property type="term" value="F:alpha-L-arabinofuranosidase activity"/>
    <property type="evidence" value="ECO:0007669"/>
    <property type="project" value="InterPro"/>
</dbReference>
<keyword evidence="5" id="KW-0472">Membrane</keyword>
<dbReference type="Pfam" id="PF00057">
    <property type="entry name" value="Ldl_recept_a"/>
    <property type="match status" value="8"/>
</dbReference>
<dbReference type="InterPro" id="IPR051560">
    <property type="entry name" value="MAM_domain-containing"/>
</dbReference>
<evidence type="ECO:0000256" key="1">
    <source>
        <dbReference type="ARBA" id="ARBA00022737"/>
    </source>
</evidence>
<accession>A0A9D3MJX2</accession>
<feature type="disulfide bond" evidence="4">
    <location>
        <begin position="41"/>
        <end position="56"/>
    </location>
</feature>